<dbReference type="Gene3D" id="3.40.50.1240">
    <property type="entry name" value="Phosphoglycerate mutase-like"/>
    <property type="match status" value="1"/>
</dbReference>
<name>A0ABU9B3R1_9BURK</name>
<dbReference type="CDD" id="cd07067">
    <property type="entry name" value="HP_PGM_like"/>
    <property type="match status" value="1"/>
</dbReference>
<dbReference type="SMART" id="SM00855">
    <property type="entry name" value="PGAM"/>
    <property type="match status" value="1"/>
</dbReference>
<dbReference type="RefSeq" id="WP_341372289.1">
    <property type="nucleotide sequence ID" value="NZ_JBBUTF010000002.1"/>
</dbReference>
<accession>A0ABU9B3R1</accession>
<protein>
    <submittedName>
        <fullName evidence="1">Histidine phosphatase family protein</fullName>
        <ecNumber evidence="1">3.1.3.-</ecNumber>
    </submittedName>
</protein>
<keyword evidence="1" id="KW-0378">Hydrolase</keyword>
<dbReference type="InterPro" id="IPR013078">
    <property type="entry name" value="His_Pase_superF_clade-1"/>
</dbReference>
<dbReference type="EMBL" id="JBBUTF010000002">
    <property type="protein sequence ID" value="MEK8024506.1"/>
    <property type="molecule type" value="Genomic_DNA"/>
</dbReference>
<dbReference type="Pfam" id="PF00300">
    <property type="entry name" value="His_Phos_1"/>
    <property type="match status" value="1"/>
</dbReference>
<reference evidence="1 2" key="1">
    <citation type="submission" date="2024-04" db="EMBL/GenBank/DDBJ databases">
        <title>Novel species of the genus Ideonella isolated from streams.</title>
        <authorList>
            <person name="Lu H."/>
        </authorList>
    </citation>
    <scope>NUCLEOTIDE SEQUENCE [LARGE SCALE GENOMIC DNA]</scope>
    <source>
        <strain evidence="1 2">BYS139W</strain>
    </source>
</reference>
<evidence type="ECO:0000313" key="1">
    <source>
        <dbReference type="EMBL" id="MEK8024506.1"/>
    </source>
</evidence>
<evidence type="ECO:0000313" key="2">
    <source>
        <dbReference type="Proteomes" id="UP001368500"/>
    </source>
</evidence>
<dbReference type="InterPro" id="IPR029033">
    <property type="entry name" value="His_PPase_superfam"/>
</dbReference>
<keyword evidence="2" id="KW-1185">Reference proteome</keyword>
<dbReference type="PANTHER" id="PTHR48100:SF44">
    <property type="entry name" value="PHOSPHATASE C1620.13-RELATED"/>
    <property type="match status" value="1"/>
</dbReference>
<dbReference type="InterPro" id="IPR050275">
    <property type="entry name" value="PGM_Phosphatase"/>
</dbReference>
<sequence>MADVTRIVAIRHGETPWNAEQRLQGHRDIPLNALGRRQAAQLAAALRDEGIEQIISSDLQRAWDTALALAGPLGLDVQPEAGLRERCFGTLEGHTRSDIETHWPDIARRWMGRDLSYTPEGGESIPDFSARCVAAAERIARAHAGRSIAIVCHGGVLDCLYRAATRAPLDAPRTWQLGNCAINRLLHTADGFTLVGWNDTQHIDGLARDEL</sequence>
<organism evidence="1 2">
    <name type="scientific">Pseudaquabacterium rugosum</name>
    <dbReference type="NCBI Taxonomy" id="2984194"/>
    <lineage>
        <taxon>Bacteria</taxon>
        <taxon>Pseudomonadati</taxon>
        <taxon>Pseudomonadota</taxon>
        <taxon>Betaproteobacteria</taxon>
        <taxon>Burkholderiales</taxon>
        <taxon>Sphaerotilaceae</taxon>
        <taxon>Pseudaquabacterium</taxon>
    </lineage>
</organism>
<dbReference type="PANTHER" id="PTHR48100">
    <property type="entry name" value="BROAD-SPECIFICITY PHOSPHATASE YOR283W-RELATED"/>
    <property type="match status" value="1"/>
</dbReference>
<dbReference type="EC" id="3.1.3.-" evidence="1"/>
<proteinExistence type="predicted"/>
<dbReference type="Proteomes" id="UP001368500">
    <property type="component" value="Unassembled WGS sequence"/>
</dbReference>
<dbReference type="GO" id="GO:0016787">
    <property type="term" value="F:hydrolase activity"/>
    <property type="evidence" value="ECO:0007669"/>
    <property type="project" value="UniProtKB-KW"/>
</dbReference>
<comment type="caution">
    <text evidence="1">The sequence shown here is derived from an EMBL/GenBank/DDBJ whole genome shotgun (WGS) entry which is preliminary data.</text>
</comment>
<dbReference type="SUPFAM" id="SSF53254">
    <property type="entry name" value="Phosphoglycerate mutase-like"/>
    <property type="match status" value="1"/>
</dbReference>
<gene>
    <name evidence="1" type="ORF">AACH11_00815</name>
</gene>